<dbReference type="Proteomes" id="UP000610960">
    <property type="component" value="Unassembled WGS sequence"/>
</dbReference>
<name>A0A830GVJ2_9CREN</name>
<proteinExistence type="predicted"/>
<accession>A0A830GVJ2</accession>
<reference evidence="1" key="2">
    <citation type="submission" date="2020-09" db="EMBL/GenBank/DDBJ databases">
        <authorList>
            <person name="Sun Q."/>
            <person name="Ohkuma M."/>
        </authorList>
    </citation>
    <scope>NUCLEOTIDE SEQUENCE</scope>
    <source>
        <strain evidence="1">JCM 10088</strain>
    </source>
</reference>
<evidence type="ECO:0000313" key="2">
    <source>
        <dbReference type="Proteomes" id="UP000610960"/>
    </source>
</evidence>
<reference evidence="1" key="1">
    <citation type="journal article" date="2014" name="Int. J. Syst. Evol. Microbiol.">
        <title>Complete genome sequence of Corynebacterium casei LMG S-19264T (=DSM 44701T), isolated from a smear-ripened cheese.</title>
        <authorList>
            <consortium name="US DOE Joint Genome Institute (JGI-PGF)"/>
            <person name="Walter F."/>
            <person name="Albersmeier A."/>
            <person name="Kalinowski J."/>
            <person name="Ruckert C."/>
        </authorList>
    </citation>
    <scope>NUCLEOTIDE SEQUENCE</scope>
    <source>
        <strain evidence="1">JCM 10088</strain>
    </source>
</reference>
<sequence>MNDVSDIIKHLRDVFDVDDVDGSILAEIAGEVRELESHGINVTGDVIDKIIELHSSEIMGKVLSNVKASMPGRSKLRRALPYLFKEAMERSGFNVELGGIHRGELIDAAVQVGMAWIPVSLQYAEKREGRRFKAVQLSYDPRRPSGSDFMIDMSSRPPYYQMLLSSKVLGKLREGARLHGVKFSVRGEVLYNIWRFYRERRYLVVPGPRIGMQLYDLEIVGFNRYLIKMANYVPKLPAKQYAHYSRIVIITSKGRSSQDGKLLLVPIHRLVDLLDGDGIL</sequence>
<comment type="caution">
    <text evidence="1">The sequence shown here is derived from an EMBL/GenBank/DDBJ whole genome shotgun (WGS) entry which is preliminary data.</text>
</comment>
<dbReference type="EMBL" id="BMNL01000003">
    <property type="protein sequence ID" value="GGP21626.1"/>
    <property type="molecule type" value="Genomic_DNA"/>
</dbReference>
<gene>
    <name evidence="1" type="ORF">GCM10007981_14200</name>
</gene>
<dbReference type="OrthoDB" id="28047at2157"/>
<dbReference type="RefSeq" id="WP_188596715.1">
    <property type="nucleotide sequence ID" value="NZ_BMNL01000003.1"/>
</dbReference>
<evidence type="ECO:0000313" key="1">
    <source>
        <dbReference type="EMBL" id="GGP21626.1"/>
    </source>
</evidence>
<protein>
    <submittedName>
        <fullName evidence="1">Uncharacterized protein</fullName>
    </submittedName>
</protein>
<keyword evidence="2" id="KW-1185">Reference proteome</keyword>
<dbReference type="AlphaFoldDB" id="A0A830GVJ2"/>
<organism evidence="1 2">
    <name type="scientific">Thermocladium modestius</name>
    <dbReference type="NCBI Taxonomy" id="62609"/>
    <lineage>
        <taxon>Archaea</taxon>
        <taxon>Thermoproteota</taxon>
        <taxon>Thermoprotei</taxon>
        <taxon>Thermoproteales</taxon>
        <taxon>Thermoproteaceae</taxon>
        <taxon>Thermocladium</taxon>
    </lineage>
</organism>